<feature type="region of interest" description="Disordered" evidence="1">
    <location>
        <begin position="163"/>
        <end position="202"/>
    </location>
</feature>
<dbReference type="EMBL" id="JAUPFM010000006">
    <property type="protein sequence ID" value="KAK2848634.1"/>
    <property type="molecule type" value="Genomic_DNA"/>
</dbReference>
<organism evidence="2 3">
    <name type="scientific">Channa striata</name>
    <name type="common">Snakehead murrel</name>
    <name type="synonym">Ophicephalus striatus</name>
    <dbReference type="NCBI Taxonomy" id="64152"/>
    <lineage>
        <taxon>Eukaryota</taxon>
        <taxon>Metazoa</taxon>
        <taxon>Chordata</taxon>
        <taxon>Craniata</taxon>
        <taxon>Vertebrata</taxon>
        <taxon>Euteleostomi</taxon>
        <taxon>Actinopterygii</taxon>
        <taxon>Neopterygii</taxon>
        <taxon>Teleostei</taxon>
        <taxon>Neoteleostei</taxon>
        <taxon>Acanthomorphata</taxon>
        <taxon>Anabantaria</taxon>
        <taxon>Anabantiformes</taxon>
        <taxon>Channoidei</taxon>
        <taxon>Channidae</taxon>
        <taxon>Channa</taxon>
    </lineage>
</organism>
<keyword evidence="3" id="KW-1185">Reference proteome</keyword>
<name>A0AA88N562_CHASR</name>
<sequence length="202" mass="22138">MGPRALPHRVCDEWENDDGCLGLRARGVARALGQRARVWTPSALDIPTRLPLCLARKVPRRKRTSCVRPTNDTVALHLTKGRRETPSVLGRPEMDRAHAVPGQVAGESERLGLGGAQGSRSSAAMGLEPRGLSMVELYDSVCEARVLGEADAQRRTVEKAILHSEETRGDRRSCGGDKADENEGTTVRPYTYIQKDDNCTPR</sequence>
<dbReference type="AlphaFoldDB" id="A0AA88N562"/>
<reference evidence="2" key="1">
    <citation type="submission" date="2023-07" db="EMBL/GenBank/DDBJ databases">
        <title>Chromosome-level Genome Assembly of Striped Snakehead (Channa striata).</title>
        <authorList>
            <person name="Liu H."/>
        </authorList>
    </citation>
    <scope>NUCLEOTIDE SEQUENCE</scope>
    <source>
        <strain evidence="2">Gz</strain>
        <tissue evidence="2">Muscle</tissue>
    </source>
</reference>
<evidence type="ECO:0000313" key="2">
    <source>
        <dbReference type="EMBL" id="KAK2848634.1"/>
    </source>
</evidence>
<feature type="compositionally biased region" description="Basic and acidic residues" evidence="1">
    <location>
        <begin position="163"/>
        <end position="181"/>
    </location>
</feature>
<accession>A0AA88N562</accession>
<evidence type="ECO:0000313" key="3">
    <source>
        <dbReference type="Proteomes" id="UP001187415"/>
    </source>
</evidence>
<protein>
    <submittedName>
        <fullName evidence="2">Uncharacterized protein</fullName>
    </submittedName>
</protein>
<evidence type="ECO:0000256" key="1">
    <source>
        <dbReference type="SAM" id="MobiDB-lite"/>
    </source>
</evidence>
<proteinExistence type="predicted"/>
<dbReference type="Proteomes" id="UP001187415">
    <property type="component" value="Unassembled WGS sequence"/>
</dbReference>
<gene>
    <name evidence="2" type="ORF">Q5P01_008468</name>
</gene>
<comment type="caution">
    <text evidence="2">The sequence shown here is derived from an EMBL/GenBank/DDBJ whole genome shotgun (WGS) entry which is preliminary data.</text>
</comment>